<name>A0A7S2SH67_9STRA</name>
<dbReference type="AlphaFoldDB" id="A0A7S2SH67"/>
<organism evidence="1">
    <name type="scientific">Rhizochromulina marina</name>
    <dbReference type="NCBI Taxonomy" id="1034831"/>
    <lineage>
        <taxon>Eukaryota</taxon>
        <taxon>Sar</taxon>
        <taxon>Stramenopiles</taxon>
        <taxon>Ochrophyta</taxon>
        <taxon>Dictyochophyceae</taxon>
        <taxon>Rhizochromulinales</taxon>
        <taxon>Rhizochromulina</taxon>
    </lineage>
</organism>
<sequence>MNWLYIQEKHERDAAAAAAWERRHHATKKLTPRQKNQMLMRTYGLTQDQLAQSSTTRRQQWFLNSFADTSFRDFVGEDVSFSTHTHSFRDRDKRKEMGRDGHISSLKYVPRAVYKGGGRLDAKKTRAWQSLPESTRTVDAMNPRPATCSLVDIEGNRGRVRQSRYNGPEYILRQRDPARELHPPMRYRAKNDLERVNDSLTESSVMSAGEWEGPSSLLPEWRPRTPDRWLGGNFRGSRPATPCDILSVSGDRYGLSLNASEPAVVSQDSVHLVKDKVSALRGREPERELGGEFKTVVKRDGIERPPPKSVKATLSFVDIKRDYPDRPYHASLRAAPSVLETENY</sequence>
<gene>
    <name evidence="1" type="ORF">RMAR1173_LOCUS14808</name>
</gene>
<protein>
    <submittedName>
        <fullName evidence="1">Uncharacterized protein</fullName>
    </submittedName>
</protein>
<reference evidence="1" key="1">
    <citation type="submission" date="2021-01" db="EMBL/GenBank/DDBJ databases">
        <authorList>
            <person name="Corre E."/>
            <person name="Pelletier E."/>
            <person name="Niang G."/>
            <person name="Scheremetjew M."/>
            <person name="Finn R."/>
            <person name="Kale V."/>
            <person name="Holt S."/>
            <person name="Cochrane G."/>
            <person name="Meng A."/>
            <person name="Brown T."/>
            <person name="Cohen L."/>
        </authorList>
    </citation>
    <scope>NUCLEOTIDE SEQUENCE</scope>
    <source>
        <strain evidence="1">CCMP1243</strain>
    </source>
</reference>
<proteinExistence type="predicted"/>
<accession>A0A7S2SH67</accession>
<evidence type="ECO:0000313" key="1">
    <source>
        <dbReference type="EMBL" id="CAD9700012.1"/>
    </source>
</evidence>
<dbReference type="EMBL" id="HBHJ01022417">
    <property type="protein sequence ID" value="CAD9700012.1"/>
    <property type="molecule type" value="Transcribed_RNA"/>
</dbReference>